<accession>G7YNS9</accession>
<feature type="compositionally biased region" description="Low complexity" evidence="1">
    <location>
        <begin position="42"/>
        <end position="55"/>
    </location>
</feature>
<feature type="region of interest" description="Disordered" evidence="1">
    <location>
        <begin position="29"/>
        <end position="60"/>
    </location>
</feature>
<keyword evidence="3" id="KW-1185">Reference proteome</keyword>
<evidence type="ECO:0000313" key="2">
    <source>
        <dbReference type="EMBL" id="GAA54610.1"/>
    </source>
</evidence>
<evidence type="ECO:0000313" key="3">
    <source>
        <dbReference type="Proteomes" id="UP000008909"/>
    </source>
</evidence>
<reference key="2">
    <citation type="submission" date="2011-10" db="EMBL/GenBank/DDBJ databases">
        <title>The genome and transcriptome sequence of Clonorchis sinensis provide insights into the carcinogenic liver fluke.</title>
        <authorList>
            <person name="Wang X."/>
            <person name="Huang Y."/>
            <person name="Chen W."/>
            <person name="Liu H."/>
            <person name="Guo L."/>
            <person name="Chen Y."/>
            <person name="Luo F."/>
            <person name="Zhou W."/>
            <person name="Sun J."/>
            <person name="Mao Q."/>
            <person name="Liang P."/>
            <person name="Zhou C."/>
            <person name="Tian Y."/>
            <person name="Men J."/>
            <person name="Lv X."/>
            <person name="Huang L."/>
            <person name="Zhou J."/>
            <person name="Hu Y."/>
            <person name="Li R."/>
            <person name="Zhang F."/>
            <person name="Lei H."/>
            <person name="Li X."/>
            <person name="Hu X."/>
            <person name="Liang C."/>
            <person name="Xu J."/>
            <person name="Wu Z."/>
            <person name="Yu X."/>
        </authorList>
    </citation>
    <scope>NUCLEOTIDE SEQUENCE</scope>
    <source>
        <strain>Henan</strain>
    </source>
</reference>
<organism evidence="2 3">
    <name type="scientific">Clonorchis sinensis</name>
    <name type="common">Chinese liver fluke</name>
    <dbReference type="NCBI Taxonomy" id="79923"/>
    <lineage>
        <taxon>Eukaryota</taxon>
        <taxon>Metazoa</taxon>
        <taxon>Spiralia</taxon>
        <taxon>Lophotrochozoa</taxon>
        <taxon>Platyhelminthes</taxon>
        <taxon>Trematoda</taxon>
        <taxon>Digenea</taxon>
        <taxon>Opisthorchiida</taxon>
        <taxon>Opisthorchiata</taxon>
        <taxon>Opisthorchiidae</taxon>
        <taxon>Clonorchis</taxon>
    </lineage>
</organism>
<name>G7YNS9_CLOSI</name>
<evidence type="ECO:0000256" key="1">
    <source>
        <dbReference type="SAM" id="MobiDB-lite"/>
    </source>
</evidence>
<feature type="compositionally biased region" description="Basic and acidic residues" evidence="1">
    <location>
        <begin position="117"/>
        <end position="128"/>
    </location>
</feature>
<dbReference type="Proteomes" id="UP000008909">
    <property type="component" value="Unassembled WGS sequence"/>
</dbReference>
<proteinExistence type="predicted"/>
<dbReference type="EMBL" id="DF143907">
    <property type="protein sequence ID" value="GAA54610.1"/>
    <property type="molecule type" value="Genomic_DNA"/>
</dbReference>
<feature type="region of interest" description="Disordered" evidence="1">
    <location>
        <begin position="113"/>
        <end position="148"/>
    </location>
</feature>
<reference evidence="2" key="1">
    <citation type="journal article" date="2011" name="Genome Biol.">
        <title>The draft genome of the carcinogenic human liver fluke Clonorchis sinensis.</title>
        <authorList>
            <person name="Wang X."/>
            <person name="Chen W."/>
            <person name="Huang Y."/>
            <person name="Sun J."/>
            <person name="Men J."/>
            <person name="Liu H."/>
            <person name="Luo F."/>
            <person name="Guo L."/>
            <person name="Lv X."/>
            <person name="Deng C."/>
            <person name="Zhou C."/>
            <person name="Fan Y."/>
            <person name="Li X."/>
            <person name="Huang L."/>
            <person name="Hu Y."/>
            <person name="Liang C."/>
            <person name="Hu X."/>
            <person name="Xu J."/>
            <person name="Yu X."/>
        </authorList>
    </citation>
    <scope>NUCLEOTIDE SEQUENCE [LARGE SCALE GENOMIC DNA]</scope>
    <source>
        <strain evidence="2">Henan</strain>
    </source>
</reference>
<gene>
    <name evidence="2" type="ORF">CLF_104201</name>
</gene>
<sequence length="527" mass="58455">MGEVRDGIPLGASSADRKLMAKPIVDIAPCAPESTPNQPAATTDSSFYSTTTDPSATKGGCAHEKASLAWKPCLNPQGLTGTPFRENGTKMPKRMQVCTTTKLVVKVVLGGKLRPPKIKDPRKRDSRAAKAPANGKQPSKTSKQEADKYAIEAPSAPSTQTPRAAIKSAYLSGYTTLGSSPSGAAETVLNCLSTNCLSRFNKLCLEQPFIIALIETWLTPDASGAEIPIDAYSVFRADSKRGRAGYPGDVNREPTGDPIIVSEIYREHYAGLYSVPAPSSHYILLRLNYDWSVTVFVFVVDQGRTKDVILIERVQRSATKMVDGLRCADNETRLAVLDLFLLGYRRLQGKLILTYALFEYGLANRTPFKALVRLYMRVLALASILPRVEKLKNSATPFFTSTIQTRARSAEKHWDSIKRSREVEKYCIRYEPFVLSLSRDVHKKELVSRKNEELANYVADGTGRTNIRPESVETPGLKEVYISTSTELHNDYTKKHDESSTYYPPVVSLQLIRKNLQHNRLAETTEK</sequence>
<dbReference type="AlphaFoldDB" id="G7YNS9"/>
<protein>
    <submittedName>
        <fullName evidence="2">Uncharacterized protein</fullName>
    </submittedName>
</protein>